<organism evidence="1 2">
    <name type="scientific">Tindallia californiensis</name>
    <dbReference type="NCBI Taxonomy" id="159292"/>
    <lineage>
        <taxon>Bacteria</taxon>
        <taxon>Bacillati</taxon>
        <taxon>Bacillota</taxon>
        <taxon>Clostridia</taxon>
        <taxon>Peptostreptococcales</taxon>
        <taxon>Tindalliaceae</taxon>
        <taxon>Tindallia</taxon>
    </lineage>
</organism>
<gene>
    <name evidence="1" type="ORF">SAMN05192546_103248</name>
</gene>
<proteinExistence type="predicted"/>
<evidence type="ECO:0000313" key="2">
    <source>
        <dbReference type="Proteomes" id="UP000199230"/>
    </source>
</evidence>
<evidence type="ECO:0008006" key="3">
    <source>
        <dbReference type="Google" id="ProtNLM"/>
    </source>
</evidence>
<dbReference type="Proteomes" id="UP000199230">
    <property type="component" value="Unassembled WGS sequence"/>
</dbReference>
<accession>A0A1H3LIS8</accession>
<dbReference type="STRING" id="159292.SAMN05192546_103248"/>
<dbReference type="EMBL" id="FNPV01000003">
    <property type="protein sequence ID" value="SDY64457.1"/>
    <property type="molecule type" value="Genomic_DNA"/>
</dbReference>
<dbReference type="AlphaFoldDB" id="A0A1H3LIS8"/>
<dbReference type="RefSeq" id="WP_093312016.1">
    <property type="nucleotide sequence ID" value="NZ_FNPV01000003.1"/>
</dbReference>
<dbReference type="OrthoDB" id="1676875at2"/>
<protein>
    <recommendedName>
        <fullName evidence="3">Aspartate/glutamate racemase family protein</fullName>
    </recommendedName>
</protein>
<keyword evidence="2" id="KW-1185">Reference proteome</keyword>
<sequence length="243" mass="27081">MIYHVKPGQVSYGEAIGIILLDSEAPFIPGDVANATTYDFPVRFRRVPGLTVERILKHDMTALQDVMRAGEELKKEGVRAITSDCGFMILYQDYLARELKMPVFLSSLLQLPFIQNIMPELTKVGILTVNSESLTGTILKKAGVQKTDGLAIAGLQEKPFFSDAFIKETGTLNYSEVEKEVVESAKTLQREYADVKAILLECSVLPPYGAAVQEATGLPVFDFVTMIRYMYHAVVKDRRNGYM</sequence>
<evidence type="ECO:0000313" key="1">
    <source>
        <dbReference type="EMBL" id="SDY64457.1"/>
    </source>
</evidence>
<reference evidence="1 2" key="1">
    <citation type="submission" date="2016-10" db="EMBL/GenBank/DDBJ databases">
        <authorList>
            <person name="de Groot N.N."/>
        </authorList>
    </citation>
    <scope>NUCLEOTIDE SEQUENCE [LARGE SCALE GENOMIC DNA]</scope>
    <source>
        <strain evidence="1 2">APO</strain>
    </source>
</reference>
<name>A0A1H3LIS8_9FIRM</name>
<dbReference type="NCBIfam" id="NF005679">
    <property type="entry name" value="PRK07475.1"/>
    <property type="match status" value="1"/>
</dbReference>